<keyword evidence="2" id="KW-0472">Membrane</keyword>
<feature type="compositionally biased region" description="Acidic residues" evidence="1">
    <location>
        <begin position="49"/>
        <end position="58"/>
    </location>
</feature>
<gene>
    <name evidence="3" type="ORF">ABZ507_04570</name>
</gene>
<keyword evidence="4" id="KW-1185">Reference proteome</keyword>
<protein>
    <submittedName>
        <fullName evidence="3">Uncharacterized protein</fullName>
    </submittedName>
</protein>
<evidence type="ECO:0000313" key="4">
    <source>
        <dbReference type="Proteomes" id="UP001550535"/>
    </source>
</evidence>
<sequence>MQPLLVTIPWVGSVFFVGVLCFRLGYWWKTTELQGRHAVGNVPGRDDRWESDEDDLGDDASMSASPPARPRRWRSDDDDTEVMPVIDNAVNDQ</sequence>
<evidence type="ECO:0000256" key="1">
    <source>
        <dbReference type="SAM" id="MobiDB-lite"/>
    </source>
</evidence>
<name>A0ABV2X5B4_9NOCA</name>
<proteinExistence type="predicted"/>
<accession>A0ABV2X5B4</accession>
<dbReference type="Proteomes" id="UP001550535">
    <property type="component" value="Unassembled WGS sequence"/>
</dbReference>
<dbReference type="RefSeq" id="WP_357810370.1">
    <property type="nucleotide sequence ID" value="NZ_JBEYBM010000033.1"/>
</dbReference>
<organism evidence="3 4">
    <name type="scientific">Nocardia niwae</name>
    <dbReference type="NCBI Taxonomy" id="626084"/>
    <lineage>
        <taxon>Bacteria</taxon>
        <taxon>Bacillati</taxon>
        <taxon>Actinomycetota</taxon>
        <taxon>Actinomycetes</taxon>
        <taxon>Mycobacteriales</taxon>
        <taxon>Nocardiaceae</taxon>
        <taxon>Nocardia</taxon>
    </lineage>
</organism>
<evidence type="ECO:0000313" key="3">
    <source>
        <dbReference type="EMBL" id="MEU2121088.1"/>
    </source>
</evidence>
<dbReference type="EMBL" id="JBEYBR010000007">
    <property type="protein sequence ID" value="MEU2121088.1"/>
    <property type="molecule type" value="Genomic_DNA"/>
</dbReference>
<feature type="region of interest" description="Disordered" evidence="1">
    <location>
        <begin position="38"/>
        <end position="93"/>
    </location>
</feature>
<feature type="transmembrane region" description="Helical" evidence="2">
    <location>
        <begin position="6"/>
        <end position="26"/>
    </location>
</feature>
<keyword evidence="2" id="KW-1133">Transmembrane helix</keyword>
<keyword evidence="2" id="KW-0812">Transmembrane</keyword>
<evidence type="ECO:0000256" key="2">
    <source>
        <dbReference type="SAM" id="Phobius"/>
    </source>
</evidence>
<reference evidence="3 4" key="1">
    <citation type="submission" date="2024-06" db="EMBL/GenBank/DDBJ databases">
        <title>The Natural Products Discovery Center: Release of the First 8490 Sequenced Strains for Exploring Actinobacteria Biosynthetic Diversity.</title>
        <authorList>
            <person name="Kalkreuter E."/>
            <person name="Kautsar S.A."/>
            <person name="Yang D."/>
            <person name="Bader C.D."/>
            <person name="Teijaro C.N."/>
            <person name="Fluegel L."/>
            <person name="Davis C.M."/>
            <person name="Simpson J.R."/>
            <person name="Lauterbach L."/>
            <person name="Steele A.D."/>
            <person name="Gui C."/>
            <person name="Meng S."/>
            <person name="Li G."/>
            <person name="Viehrig K."/>
            <person name="Ye F."/>
            <person name="Su P."/>
            <person name="Kiefer A.F."/>
            <person name="Nichols A."/>
            <person name="Cepeda A.J."/>
            <person name="Yan W."/>
            <person name="Fan B."/>
            <person name="Jiang Y."/>
            <person name="Adhikari A."/>
            <person name="Zheng C.-J."/>
            <person name="Schuster L."/>
            <person name="Cowan T.M."/>
            <person name="Smanski M.J."/>
            <person name="Chevrette M.G."/>
            <person name="De Carvalho L.P.S."/>
            <person name="Shen B."/>
        </authorList>
    </citation>
    <scope>NUCLEOTIDE SEQUENCE [LARGE SCALE GENOMIC DNA]</scope>
    <source>
        <strain evidence="3 4">NPDC019434</strain>
    </source>
</reference>
<comment type="caution">
    <text evidence="3">The sequence shown here is derived from an EMBL/GenBank/DDBJ whole genome shotgun (WGS) entry which is preliminary data.</text>
</comment>